<sequence>MKTLFDDLLTEEQKWFDKYHADNPEIYEFFRRYTLRSIEQGFKNLSAEFIFNVIRWETPIKAGDDFKINNNAKPFYSRLFMREFPQYEGFFRKRVSKADEVYI</sequence>
<accession>A0A6J7WBU7</accession>
<evidence type="ECO:0000313" key="1">
    <source>
        <dbReference type="EMBL" id="CAB4126226.1"/>
    </source>
</evidence>
<protein>
    <submittedName>
        <fullName evidence="2">Uncharacterized protein</fullName>
    </submittedName>
</protein>
<gene>
    <name evidence="2" type="ORF">UFOVP153_22</name>
    <name evidence="1" type="ORF">UFOVP69_36</name>
</gene>
<dbReference type="EMBL" id="LR798204">
    <property type="protein sequence ID" value="CAB5170460.1"/>
    <property type="molecule type" value="Genomic_DNA"/>
</dbReference>
<reference evidence="2" key="1">
    <citation type="submission" date="2020-05" db="EMBL/GenBank/DDBJ databases">
        <authorList>
            <person name="Chiriac C."/>
            <person name="Salcher M."/>
            <person name="Ghai R."/>
            <person name="Kavagutti S V."/>
        </authorList>
    </citation>
    <scope>NUCLEOTIDE SEQUENCE</scope>
</reference>
<organism evidence="2">
    <name type="scientific">uncultured Caudovirales phage</name>
    <dbReference type="NCBI Taxonomy" id="2100421"/>
    <lineage>
        <taxon>Viruses</taxon>
        <taxon>Duplodnaviria</taxon>
        <taxon>Heunggongvirae</taxon>
        <taxon>Uroviricota</taxon>
        <taxon>Caudoviricetes</taxon>
        <taxon>Peduoviridae</taxon>
        <taxon>Maltschvirus</taxon>
        <taxon>Maltschvirus maltsch</taxon>
    </lineage>
</organism>
<dbReference type="EMBL" id="LR796194">
    <property type="protein sequence ID" value="CAB4126226.1"/>
    <property type="molecule type" value="Genomic_DNA"/>
</dbReference>
<evidence type="ECO:0000313" key="2">
    <source>
        <dbReference type="EMBL" id="CAB5170460.1"/>
    </source>
</evidence>
<proteinExistence type="predicted"/>
<name>A0A6J7WBU7_9CAUD</name>